<dbReference type="EMBL" id="JAUSRD010000012">
    <property type="protein sequence ID" value="MDP9895347.1"/>
    <property type="molecule type" value="Genomic_DNA"/>
</dbReference>
<name>A0AAW8D5R4_9BURK</name>
<dbReference type="Proteomes" id="UP001242045">
    <property type="component" value="Unassembled WGS sequence"/>
</dbReference>
<gene>
    <name evidence="1" type="ORF">J2W31_004472</name>
</gene>
<accession>A0AAW8D5R4</accession>
<organism evidence="1 2">
    <name type="scientific">Variovorax boronicumulans</name>
    <dbReference type="NCBI Taxonomy" id="436515"/>
    <lineage>
        <taxon>Bacteria</taxon>
        <taxon>Pseudomonadati</taxon>
        <taxon>Pseudomonadota</taxon>
        <taxon>Betaproteobacteria</taxon>
        <taxon>Burkholderiales</taxon>
        <taxon>Comamonadaceae</taxon>
        <taxon>Variovorax</taxon>
    </lineage>
</organism>
<protein>
    <submittedName>
        <fullName evidence="1">Uncharacterized protein</fullName>
    </submittedName>
</protein>
<dbReference type="AlphaFoldDB" id="A0AAW8D5R4"/>
<proteinExistence type="predicted"/>
<evidence type="ECO:0000313" key="1">
    <source>
        <dbReference type="EMBL" id="MDP9895347.1"/>
    </source>
</evidence>
<comment type="caution">
    <text evidence="1">The sequence shown here is derived from an EMBL/GenBank/DDBJ whole genome shotgun (WGS) entry which is preliminary data.</text>
</comment>
<sequence length="37" mass="4398">MNPITYAAHFAYHLLRRRSLPAALIEMAREQRAWSKK</sequence>
<evidence type="ECO:0000313" key="2">
    <source>
        <dbReference type="Proteomes" id="UP001242045"/>
    </source>
</evidence>
<reference evidence="1" key="1">
    <citation type="submission" date="2023-07" db="EMBL/GenBank/DDBJ databases">
        <title>Sorghum-associated microbial communities from plants grown in Nebraska, USA.</title>
        <authorList>
            <person name="Schachtman D."/>
        </authorList>
    </citation>
    <scope>NUCLEOTIDE SEQUENCE</scope>
    <source>
        <strain evidence="1">DS3754</strain>
    </source>
</reference>